<comment type="caution">
    <text evidence="1">The sequence shown here is derived from an EMBL/GenBank/DDBJ whole genome shotgun (WGS) entry which is preliminary data.</text>
</comment>
<dbReference type="OrthoDB" id="6082470at2759"/>
<evidence type="ECO:0000313" key="2">
    <source>
        <dbReference type="Proteomes" id="UP000053573"/>
    </source>
</evidence>
<keyword evidence="2" id="KW-1185">Reference proteome</keyword>
<proteinExistence type="predicted"/>
<dbReference type="EMBL" id="LDEV01002061">
    <property type="protein sequence ID" value="KLJ10389.1"/>
    <property type="molecule type" value="Genomic_DNA"/>
</dbReference>
<name>A0A0H1BFY3_9EURO</name>
<sequence>MSSPPTPSSNPLIDLPEIILLCREEENITAFQDALRKYWPALTLSSSTTTTTPEPTQQPQQKIKITPLHSRLQSVPPTQPFDVVVS</sequence>
<evidence type="ECO:0000313" key="1">
    <source>
        <dbReference type="EMBL" id="KLJ10389.1"/>
    </source>
</evidence>
<protein>
    <submittedName>
        <fullName evidence="1">Uncharacterized protein</fullName>
    </submittedName>
</protein>
<reference evidence="2" key="1">
    <citation type="journal article" date="2015" name="PLoS Genet.">
        <title>The dynamic genome and transcriptome of the human fungal pathogen Blastomyces and close relative Emmonsia.</title>
        <authorList>
            <person name="Munoz J.F."/>
            <person name="Gauthier G.M."/>
            <person name="Desjardins C.A."/>
            <person name="Gallo J.E."/>
            <person name="Holder J."/>
            <person name="Sullivan T.D."/>
            <person name="Marty A.J."/>
            <person name="Carmen J.C."/>
            <person name="Chen Z."/>
            <person name="Ding L."/>
            <person name="Gujja S."/>
            <person name="Magrini V."/>
            <person name="Misas E."/>
            <person name="Mitreva M."/>
            <person name="Priest M."/>
            <person name="Saif S."/>
            <person name="Whiston E.A."/>
            <person name="Young S."/>
            <person name="Zeng Q."/>
            <person name="Goldman W.E."/>
            <person name="Mardis E.R."/>
            <person name="Taylor J.W."/>
            <person name="McEwen J.G."/>
            <person name="Clay O.K."/>
            <person name="Klein B.S."/>
            <person name="Cuomo C.A."/>
        </authorList>
    </citation>
    <scope>NUCLEOTIDE SEQUENCE [LARGE SCALE GENOMIC DNA]</scope>
    <source>
        <strain evidence="2">UAMH 139</strain>
    </source>
</reference>
<gene>
    <name evidence="1" type="ORF">EMPG_14235</name>
</gene>
<dbReference type="Proteomes" id="UP000053573">
    <property type="component" value="Unassembled WGS sequence"/>
</dbReference>
<dbReference type="STRING" id="2060906.A0A0H1BFY3"/>
<accession>A0A0H1BFY3</accession>
<dbReference type="AlphaFoldDB" id="A0A0H1BFY3"/>
<feature type="non-terminal residue" evidence="1">
    <location>
        <position position="86"/>
    </location>
</feature>
<organism evidence="1 2">
    <name type="scientific">Blastomyces silverae</name>
    <dbReference type="NCBI Taxonomy" id="2060906"/>
    <lineage>
        <taxon>Eukaryota</taxon>
        <taxon>Fungi</taxon>
        <taxon>Dikarya</taxon>
        <taxon>Ascomycota</taxon>
        <taxon>Pezizomycotina</taxon>
        <taxon>Eurotiomycetes</taxon>
        <taxon>Eurotiomycetidae</taxon>
        <taxon>Onygenales</taxon>
        <taxon>Ajellomycetaceae</taxon>
        <taxon>Blastomyces</taxon>
    </lineage>
</organism>